<gene>
    <name evidence="1" type="ORF">ACFOOG_12070</name>
</gene>
<dbReference type="NCBIfam" id="TIGR01484">
    <property type="entry name" value="HAD-SF-IIB"/>
    <property type="match status" value="1"/>
</dbReference>
<dbReference type="PROSITE" id="PS01228">
    <property type="entry name" value="COF_1"/>
    <property type="match status" value="1"/>
</dbReference>
<dbReference type="InterPro" id="IPR023214">
    <property type="entry name" value="HAD_sf"/>
</dbReference>
<dbReference type="EMBL" id="JBHRYR010000003">
    <property type="protein sequence ID" value="MFC3853573.1"/>
    <property type="molecule type" value="Genomic_DNA"/>
</dbReference>
<dbReference type="PROSITE" id="PS01229">
    <property type="entry name" value="COF_2"/>
    <property type="match status" value="1"/>
</dbReference>
<dbReference type="InterPro" id="IPR036412">
    <property type="entry name" value="HAD-like_sf"/>
</dbReference>
<name>A0ABV8A1Y1_9GAMM</name>
<keyword evidence="2" id="KW-1185">Reference proteome</keyword>
<evidence type="ECO:0000313" key="2">
    <source>
        <dbReference type="Proteomes" id="UP001595617"/>
    </source>
</evidence>
<dbReference type="SUPFAM" id="SSF56784">
    <property type="entry name" value="HAD-like"/>
    <property type="match status" value="1"/>
</dbReference>
<dbReference type="EC" id="3.1.3.-" evidence="1"/>
<dbReference type="RefSeq" id="WP_380696857.1">
    <property type="nucleotide sequence ID" value="NZ_JBHRYR010000003.1"/>
</dbReference>
<sequence>MELIVFDLDGTLLNAEQKISPYTQETLRMLGERHIAYTVATGRTLHASRACLEGHSFPLPHIYKNGVVIWDPERNGYTHTTYLTSDEIAAVLTAFEGRLVTPFIFTVEEDGEHTVYHPPVRSAHCRSFLAELSENRGLPLLPLSALPANAQIANISALGDGDAIKAINLDLAEQPHLVAYFGPGMYSPGAYWMDIHHSAASKGSAVDVLKKELGFARIICFGDGDNDASLFALADESYAPDNAIPEIKQMATAVIGHHDQDGIARFLRERFDLPR</sequence>
<proteinExistence type="predicted"/>
<protein>
    <submittedName>
        <fullName evidence="1">HAD family hydrolase</fullName>
        <ecNumber evidence="1">3.1.3.-</ecNumber>
    </submittedName>
</protein>
<dbReference type="Gene3D" id="3.40.50.1000">
    <property type="entry name" value="HAD superfamily/HAD-like"/>
    <property type="match status" value="1"/>
</dbReference>
<accession>A0ABV8A1Y1</accession>
<dbReference type="Pfam" id="PF08282">
    <property type="entry name" value="Hydrolase_3"/>
    <property type="match status" value="1"/>
</dbReference>
<dbReference type="GO" id="GO:0016787">
    <property type="term" value="F:hydrolase activity"/>
    <property type="evidence" value="ECO:0007669"/>
    <property type="project" value="UniProtKB-KW"/>
</dbReference>
<dbReference type="Gene3D" id="3.30.1240.10">
    <property type="match status" value="1"/>
</dbReference>
<keyword evidence="1" id="KW-0378">Hydrolase</keyword>
<evidence type="ECO:0000313" key="1">
    <source>
        <dbReference type="EMBL" id="MFC3853573.1"/>
    </source>
</evidence>
<organism evidence="1 2">
    <name type="scientific">Saccharospirillum mangrovi</name>
    <dbReference type="NCBI Taxonomy" id="2161747"/>
    <lineage>
        <taxon>Bacteria</taxon>
        <taxon>Pseudomonadati</taxon>
        <taxon>Pseudomonadota</taxon>
        <taxon>Gammaproteobacteria</taxon>
        <taxon>Oceanospirillales</taxon>
        <taxon>Saccharospirillaceae</taxon>
        <taxon>Saccharospirillum</taxon>
    </lineage>
</organism>
<dbReference type="PANTHER" id="PTHR10000">
    <property type="entry name" value="PHOSPHOSERINE PHOSPHATASE"/>
    <property type="match status" value="1"/>
</dbReference>
<dbReference type="InterPro" id="IPR006379">
    <property type="entry name" value="HAD-SF_hydro_IIB"/>
</dbReference>
<reference evidence="2" key="1">
    <citation type="journal article" date="2019" name="Int. J. Syst. Evol. Microbiol.">
        <title>The Global Catalogue of Microorganisms (GCM) 10K type strain sequencing project: providing services to taxonomists for standard genome sequencing and annotation.</title>
        <authorList>
            <consortium name="The Broad Institute Genomics Platform"/>
            <consortium name="The Broad Institute Genome Sequencing Center for Infectious Disease"/>
            <person name="Wu L."/>
            <person name="Ma J."/>
        </authorList>
    </citation>
    <scope>NUCLEOTIDE SEQUENCE [LARGE SCALE GENOMIC DNA]</scope>
    <source>
        <strain evidence="2">IBRC 10765</strain>
    </source>
</reference>
<dbReference type="Proteomes" id="UP001595617">
    <property type="component" value="Unassembled WGS sequence"/>
</dbReference>
<dbReference type="PANTHER" id="PTHR10000:SF8">
    <property type="entry name" value="HAD SUPERFAMILY HYDROLASE-LIKE, TYPE 3"/>
    <property type="match status" value="1"/>
</dbReference>
<comment type="caution">
    <text evidence="1">The sequence shown here is derived from an EMBL/GenBank/DDBJ whole genome shotgun (WGS) entry which is preliminary data.</text>
</comment>